<keyword evidence="1" id="KW-1185">Reference proteome</keyword>
<evidence type="ECO:0000313" key="2">
    <source>
        <dbReference type="RefSeq" id="XP_052113334.1"/>
    </source>
</evidence>
<gene>
    <name evidence="2" type="primary">LOC127744817</name>
</gene>
<dbReference type="Proteomes" id="UP000515211">
    <property type="component" value="Chromosome 2"/>
</dbReference>
<sequence>MHAREEKLPSLRTSSLPLKVPTVELVVAVAPPILAAAEELKERETRRGRRRLPPSLLSHHWRGWVHPRRHHQAARHRCRRDLHSVFAATRYCLCLSLVSIQSSLESSVAGKTLLELLQCEGLL</sequence>
<reference evidence="2" key="2">
    <citation type="submission" date="2025-08" db="UniProtKB">
        <authorList>
            <consortium name="RefSeq"/>
        </authorList>
    </citation>
    <scope>IDENTIFICATION</scope>
    <source>
        <tissue evidence="2">Whole plant</tissue>
    </source>
</reference>
<dbReference type="RefSeq" id="XP_052113334.1">
    <property type="nucleotide sequence ID" value="XM_052257374.1"/>
</dbReference>
<evidence type="ECO:0000313" key="1">
    <source>
        <dbReference type="Proteomes" id="UP000515211"/>
    </source>
</evidence>
<reference evidence="1" key="1">
    <citation type="journal article" date="2016" name="Nat. Genet.">
        <title>The genome sequences of Arachis duranensis and Arachis ipaensis, the diploid ancestors of cultivated peanut.</title>
        <authorList>
            <person name="Bertioli D.J."/>
            <person name="Cannon S.B."/>
            <person name="Froenicke L."/>
            <person name="Huang G."/>
            <person name="Farmer A.D."/>
            <person name="Cannon E.K."/>
            <person name="Liu X."/>
            <person name="Gao D."/>
            <person name="Clevenger J."/>
            <person name="Dash S."/>
            <person name="Ren L."/>
            <person name="Moretzsohn M.C."/>
            <person name="Shirasawa K."/>
            <person name="Huang W."/>
            <person name="Vidigal B."/>
            <person name="Abernathy B."/>
            <person name="Chu Y."/>
            <person name="Niederhuth C.E."/>
            <person name="Umale P."/>
            <person name="Araujo A.C."/>
            <person name="Kozik A."/>
            <person name="Kim K.D."/>
            <person name="Burow M.D."/>
            <person name="Varshney R.K."/>
            <person name="Wang X."/>
            <person name="Zhang X."/>
            <person name="Barkley N."/>
            <person name="Guimaraes P.M."/>
            <person name="Isobe S."/>
            <person name="Guo B."/>
            <person name="Liao B."/>
            <person name="Stalker H.T."/>
            <person name="Schmitz R.J."/>
            <person name="Scheffler B.E."/>
            <person name="Leal-Bertioli S.C."/>
            <person name="Xun X."/>
            <person name="Jackson S.A."/>
            <person name="Michelmore R."/>
            <person name="Ozias-Akins P."/>
        </authorList>
    </citation>
    <scope>NUCLEOTIDE SEQUENCE [LARGE SCALE GENOMIC DNA]</scope>
    <source>
        <strain evidence="1">cv. V14167</strain>
    </source>
</reference>
<proteinExistence type="predicted"/>
<organism evidence="1 2">
    <name type="scientific">Arachis duranensis</name>
    <name type="common">Wild peanut</name>
    <dbReference type="NCBI Taxonomy" id="130453"/>
    <lineage>
        <taxon>Eukaryota</taxon>
        <taxon>Viridiplantae</taxon>
        <taxon>Streptophyta</taxon>
        <taxon>Embryophyta</taxon>
        <taxon>Tracheophyta</taxon>
        <taxon>Spermatophyta</taxon>
        <taxon>Magnoliopsida</taxon>
        <taxon>eudicotyledons</taxon>
        <taxon>Gunneridae</taxon>
        <taxon>Pentapetalae</taxon>
        <taxon>rosids</taxon>
        <taxon>fabids</taxon>
        <taxon>Fabales</taxon>
        <taxon>Fabaceae</taxon>
        <taxon>Papilionoideae</taxon>
        <taxon>50 kb inversion clade</taxon>
        <taxon>dalbergioids sensu lato</taxon>
        <taxon>Dalbergieae</taxon>
        <taxon>Pterocarpus clade</taxon>
        <taxon>Arachis</taxon>
    </lineage>
</organism>
<dbReference type="AlphaFoldDB" id="A0A9C6TMI2"/>
<protein>
    <submittedName>
        <fullName evidence="2">Uncharacterized protein LOC127744817</fullName>
    </submittedName>
</protein>
<accession>A0A9C6TMI2</accession>
<dbReference type="GeneID" id="127744817"/>
<name>A0A9C6TMI2_ARADU</name>
<dbReference type="KEGG" id="adu:127744817"/>